<sequence>MDWLTAQAELDECDGYIVLAVDPQTGEVDAHGPYPGFDALEVAESLRRTLDREELADVVVRVVRWHQESTGAA</sequence>
<accession>A0ABV9RKC7</accession>
<dbReference type="Proteomes" id="UP001595909">
    <property type="component" value="Unassembled WGS sequence"/>
</dbReference>
<proteinExistence type="predicted"/>
<name>A0ABV9RKC7_9PSEU</name>
<reference evidence="2" key="1">
    <citation type="journal article" date="2019" name="Int. J. Syst. Evol. Microbiol.">
        <title>The Global Catalogue of Microorganisms (GCM) 10K type strain sequencing project: providing services to taxonomists for standard genome sequencing and annotation.</title>
        <authorList>
            <consortium name="The Broad Institute Genomics Platform"/>
            <consortium name="The Broad Institute Genome Sequencing Center for Infectious Disease"/>
            <person name="Wu L."/>
            <person name="Ma J."/>
        </authorList>
    </citation>
    <scope>NUCLEOTIDE SEQUENCE [LARGE SCALE GENOMIC DNA]</scope>
    <source>
        <strain evidence="2">CCUG 50347</strain>
    </source>
</reference>
<dbReference type="EMBL" id="JBHSIM010000036">
    <property type="protein sequence ID" value="MFC4833969.1"/>
    <property type="molecule type" value="Genomic_DNA"/>
</dbReference>
<comment type="caution">
    <text evidence="1">The sequence shown here is derived from an EMBL/GenBank/DDBJ whole genome shotgun (WGS) entry which is preliminary data.</text>
</comment>
<organism evidence="1 2">
    <name type="scientific">Actinomycetospora chibensis</name>
    <dbReference type="NCBI Taxonomy" id="663606"/>
    <lineage>
        <taxon>Bacteria</taxon>
        <taxon>Bacillati</taxon>
        <taxon>Actinomycetota</taxon>
        <taxon>Actinomycetes</taxon>
        <taxon>Pseudonocardiales</taxon>
        <taxon>Pseudonocardiaceae</taxon>
        <taxon>Actinomycetospora</taxon>
    </lineage>
</organism>
<evidence type="ECO:0000313" key="1">
    <source>
        <dbReference type="EMBL" id="MFC4833969.1"/>
    </source>
</evidence>
<protein>
    <submittedName>
        <fullName evidence="1">Uncharacterized protein</fullName>
    </submittedName>
</protein>
<gene>
    <name evidence="1" type="ORF">ACFPEL_16260</name>
</gene>
<keyword evidence="2" id="KW-1185">Reference proteome</keyword>
<evidence type="ECO:0000313" key="2">
    <source>
        <dbReference type="Proteomes" id="UP001595909"/>
    </source>
</evidence>
<dbReference type="RefSeq" id="WP_274188078.1">
    <property type="nucleotide sequence ID" value="NZ_BAABHN010000036.1"/>
</dbReference>